<sequence>MLQLTRGRSDRRLARWAGLLACSGCRRRCMFLHRRGALTMSGLAKRRGWNGCEGRGDASLMTMEV</sequence>
<gene>
    <name evidence="1" type="ORF">BAUCODRAFT_336754</name>
</gene>
<dbReference type="KEGG" id="bcom:BAUCODRAFT_336754"/>
<dbReference type="AlphaFoldDB" id="M2NJ73"/>
<dbReference type="Proteomes" id="UP000011761">
    <property type="component" value="Unassembled WGS sequence"/>
</dbReference>
<evidence type="ECO:0000313" key="2">
    <source>
        <dbReference type="Proteomes" id="UP000011761"/>
    </source>
</evidence>
<dbReference type="HOGENOM" id="CLU_2849323_0_0_1"/>
<keyword evidence="2" id="KW-1185">Reference proteome</keyword>
<name>M2NJ73_BAUPA</name>
<dbReference type="GeneID" id="19112200"/>
<protein>
    <submittedName>
        <fullName evidence="1">Uncharacterized protein</fullName>
    </submittedName>
</protein>
<evidence type="ECO:0000313" key="1">
    <source>
        <dbReference type="EMBL" id="EMC99444.1"/>
    </source>
</evidence>
<dbReference type="EMBL" id="KB445551">
    <property type="protein sequence ID" value="EMC99444.1"/>
    <property type="molecule type" value="Genomic_DNA"/>
</dbReference>
<proteinExistence type="predicted"/>
<reference evidence="1 2" key="1">
    <citation type="journal article" date="2012" name="PLoS Pathog.">
        <title>Diverse lifestyles and strategies of plant pathogenesis encoded in the genomes of eighteen Dothideomycetes fungi.</title>
        <authorList>
            <person name="Ohm R.A."/>
            <person name="Feau N."/>
            <person name="Henrissat B."/>
            <person name="Schoch C.L."/>
            <person name="Horwitz B.A."/>
            <person name="Barry K.W."/>
            <person name="Condon B.J."/>
            <person name="Copeland A.C."/>
            <person name="Dhillon B."/>
            <person name="Glaser F."/>
            <person name="Hesse C.N."/>
            <person name="Kosti I."/>
            <person name="LaButti K."/>
            <person name="Lindquist E.A."/>
            <person name="Lucas S."/>
            <person name="Salamov A.A."/>
            <person name="Bradshaw R.E."/>
            <person name="Ciuffetti L."/>
            <person name="Hamelin R.C."/>
            <person name="Kema G.H.J."/>
            <person name="Lawrence C."/>
            <person name="Scott J.A."/>
            <person name="Spatafora J.W."/>
            <person name="Turgeon B.G."/>
            <person name="de Wit P.J.G.M."/>
            <person name="Zhong S."/>
            <person name="Goodwin S.B."/>
            <person name="Grigoriev I.V."/>
        </authorList>
    </citation>
    <scope>NUCLEOTIDE SEQUENCE [LARGE SCALE GENOMIC DNA]</scope>
    <source>
        <strain evidence="1 2">UAMH 10762</strain>
    </source>
</reference>
<dbReference type="RefSeq" id="XP_007673166.1">
    <property type="nucleotide sequence ID" value="XM_007674976.1"/>
</dbReference>
<organism evidence="1 2">
    <name type="scientific">Baudoinia panamericana (strain UAMH 10762)</name>
    <name type="common">Angels' share fungus</name>
    <name type="synonym">Baudoinia compniacensis (strain UAMH 10762)</name>
    <dbReference type="NCBI Taxonomy" id="717646"/>
    <lineage>
        <taxon>Eukaryota</taxon>
        <taxon>Fungi</taxon>
        <taxon>Dikarya</taxon>
        <taxon>Ascomycota</taxon>
        <taxon>Pezizomycotina</taxon>
        <taxon>Dothideomycetes</taxon>
        <taxon>Dothideomycetidae</taxon>
        <taxon>Mycosphaerellales</taxon>
        <taxon>Teratosphaeriaceae</taxon>
        <taxon>Baudoinia</taxon>
    </lineage>
</organism>
<accession>M2NJ73</accession>